<name>S4Y4D3_SORCE</name>
<evidence type="ECO:0000313" key="3">
    <source>
        <dbReference type="Proteomes" id="UP000014803"/>
    </source>
</evidence>
<dbReference type="EMBL" id="CP003969">
    <property type="protein sequence ID" value="AGP40277.1"/>
    <property type="molecule type" value="Genomic_DNA"/>
</dbReference>
<dbReference type="RefSeq" id="WP_020740007.1">
    <property type="nucleotide sequence ID" value="NC_021658.1"/>
</dbReference>
<accession>S4Y4D3</accession>
<organism evidence="2 3">
    <name type="scientific">Sorangium cellulosum So0157-2</name>
    <dbReference type="NCBI Taxonomy" id="1254432"/>
    <lineage>
        <taxon>Bacteria</taxon>
        <taxon>Pseudomonadati</taxon>
        <taxon>Myxococcota</taxon>
        <taxon>Polyangia</taxon>
        <taxon>Polyangiales</taxon>
        <taxon>Polyangiaceae</taxon>
        <taxon>Sorangium</taxon>
    </lineage>
</organism>
<dbReference type="KEGG" id="scu:SCE1572_40690"/>
<reference evidence="2 3" key="1">
    <citation type="journal article" date="2013" name="Sci. Rep.">
        <title>Extraordinary expansion of a Sorangium cellulosum genome from an alkaline milieu.</title>
        <authorList>
            <person name="Han K."/>
            <person name="Li Z.F."/>
            <person name="Peng R."/>
            <person name="Zhu L.P."/>
            <person name="Zhou T."/>
            <person name="Wang L.G."/>
            <person name="Li S.G."/>
            <person name="Zhang X.B."/>
            <person name="Hu W."/>
            <person name="Wu Z.H."/>
            <person name="Qin N."/>
            <person name="Li Y.Z."/>
        </authorList>
    </citation>
    <scope>NUCLEOTIDE SEQUENCE [LARGE SCALE GENOMIC DNA]</scope>
    <source>
        <strain evidence="2 3">So0157-2</strain>
    </source>
</reference>
<feature type="region of interest" description="Disordered" evidence="1">
    <location>
        <begin position="243"/>
        <end position="276"/>
    </location>
</feature>
<dbReference type="HOGENOM" id="CLU_1007981_0_0_7"/>
<dbReference type="Proteomes" id="UP000014803">
    <property type="component" value="Chromosome"/>
</dbReference>
<proteinExistence type="predicted"/>
<dbReference type="OrthoDB" id="5500067at2"/>
<dbReference type="eggNOG" id="ENOG50328X9">
    <property type="taxonomic scope" value="Bacteria"/>
</dbReference>
<dbReference type="AlphaFoldDB" id="S4Y4D3"/>
<sequence length="276" mass="29867">MDATLESIFNLYVFTTGRRLFALRQVRALAKEQRFTELVKHCDAALEHDLATRALERRWAGEPAATGANPAAQRIDVLVDRTLGAIRDHVVAQTQGAAPDDPIHKEVAAFLRPIFPVSVQAITSLPYVDELAAVDDIVALLKGELAPAVREFGLGRLVTRLADLAVQYRDALETPPPSLIDWGRVRAARAEGQGLLLEAVAIILGKHHERTREGTGARLALLTPILQQNEAIGQYLRSRRAIADVNPETGEDEPAAPAPAVAPAQPPGEPEQPPIA</sequence>
<evidence type="ECO:0000256" key="1">
    <source>
        <dbReference type="SAM" id="MobiDB-lite"/>
    </source>
</evidence>
<gene>
    <name evidence="2" type="ORF">SCE1572_40690</name>
</gene>
<evidence type="ECO:0000313" key="2">
    <source>
        <dbReference type="EMBL" id="AGP40277.1"/>
    </source>
</evidence>
<protein>
    <submittedName>
        <fullName evidence="2">Uncharacterized protein</fullName>
    </submittedName>
</protein>
<feature type="compositionally biased region" description="Pro residues" evidence="1">
    <location>
        <begin position="264"/>
        <end position="276"/>
    </location>
</feature>
<dbReference type="PATRIC" id="fig|1254432.3.peg.9192"/>